<evidence type="ECO:0000259" key="1">
    <source>
        <dbReference type="Pfam" id="PF04773"/>
    </source>
</evidence>
<reference evidence="3 4" key="1">
    <citation type="submission" date="2017-04" db="EMBL/GenBank/DDBJ databases">
        <authorList>
            <person name="Afonso C.L."/>
            <person name="Miller P.J."/>
            <person name="Scott M.A."/>
            <person name="Spackman E."/>
            <person name="Goraichik I."/>
            <person name="Dimitrov K.M."/>
            <person name="Suarez D.L."/>
            <person name="Swayne D.E."/>
        </authorList>
    </citation>
    <scope>NUCLEOTIDE SEQUENCE [LARGE SCALE GENOMIC DNA]</scope>
    <source>
        <strain evidence="3 4">DSM 22418</strain>
    </source>
</reference>
<accession>A0A1X7J199</accession>
<sequence>MNYIYLKELLLHYFEGTIREEELYKLMELLEDVSDEDFERILAEIETPISVRAHLSEESANQVLAKVLHEIERIEGSPNHVAAVSGKTVWFTPWLRIAAAVCVLLVGAAWYWSQILNKDETTSSSRGVYDVDPASPMATVTLENGEVVRIDSSAVGLVYSKDGMQIYKDENGALTYQDSTQNEPIYLTVSTPKGGIMKVRLDDSTVVELNAGATLRYPSAFTAKKREVYLEGEAFFSVAHDATKPFEVHMEKQIVEVLGTSFNVVSRADYARTTLVEGRVKILTGGKAYFLKPGEQAVVTNEVKISSLNPTQKVAWKNEEFTFDHSTFYEILQEIESWYNVQVVFADNNLEDVHLSGTVSRKVKLSALLKVLEMNTNYKFTIEERRVLVTKN</sequence>
<dbReference type="Proteomes" id="UP000192980">
    <property type="component" value="Unassembled WGS sequence"/>
</dbReference>
<protein>
    <submittedName>
        <fullName evidence="3">FecR family protein</fullName>
    </submittedName>
</protein>
<evidence type="ECO:0000259" key="2">
    <source>
        <dbReference type="Pfam" id="PF16344"/>
    </source>
</evidence>
<dbReference type="EMBL" id="FXAU01000002">
    <property type="protein sequence ID" value="SMG21231.1"/>
    <property type="molecule type" value="Genomic_DNA"/>
</dbReference>
<evidence type="ECO:0000313" key="4">
    <source>
        <dbReference type="Proteomes" id="UP000192980"/>
    </source>
</evidence>
<dbReference type="GO" id="GO:0016989">
    <property type="term" value="F:sigma factor antagonist activity"/>
    <property type="evidence" value="ECO:0007669"/>
    <property type="project" value="TreeGrafter"/>
</dbReference>
<dbReference type="PANTHER" id="PTHR30273">
    <property type="entry name" value="PERIPLASMIC SIGNAL SENSOR AND SIGMA FACTOR ACTIVATOR FECR-RELATED"/>
    <property type="match status" value="1"/>
</dbReference>
<organism evidence="3 4">
    <name type="scientific">Sphingobacterium psychroaquaticum</name>
    <dbReference type="NCBI Taxonomy" id="561061"/>
    <lineage>
        <taxon>Bacteria</taxon>
        <taxon>Pseudomonadati</taxon>
        <taxon>Bacteroidota</taxon>
        <taxon>Sphingobacteriia</taxon>
        <taxon>Sphingobacteriales</taxon>
        <taxon>Sphingobacteriaceae</taxon>
        <taxon>Sphingobacterium</taxon>
    </lineage>
</organism>
<name>A0A1X7J199_9SPHI</name>
<proteinExistence type="predicted"/>
<evidence type="ECO:0000313" key="3">
    <source>
        <dbReference type="EMBL" id="SMG21231.1"/>
    </source>
</evidence>
<dbReference type="Gene3D" id="2.60.120.1440">
    <property type="match status" value="1"/>
</dbReference>
<dbReference type="InterPro" id="IPR006860">
    <property type="entry name" value="FecR"/>
</dbReference>
<keyword evidence="4" id="KW-1185">Reference proteome</keyword>
<dbReference type="AlphaFoldDB" id="A0A1X7J199"/>
<dbReference type="InterPro" id="IPR012373">
    <property type="entry name" value="Ferrdict_sens_TM"/>
</dbReference>
<dbReference type="Pfam" id="PF04773">
    <property type="entry name" value="FecR"/>
    <property type="match status" value="1"/>
</dbReference>
<dbReference type="STRING" id="561061.SAMN05660862_1328"/>
<dbReference type="InterPro" id="IPR032508">
    <property type="entry name" value="FecR_C"/>
</dbReference>
<dbReference type="Gene3D" id="3.55.50.30">
    <property type="match status" value="1"/>
</dbReference>
<feature type="domain" description="FecR protein" evidence="1">
    <location>
        <begin position="188"/>
        <end position="281"/>
    </location>
</feature>
<dbReference type="Pfam" id="PF16344">
    <property type="entry name" value="FecR_C"/>
    <property type="match status" value="1"/>
</dbReference>
<gene>
    <name evidence="3" type="ORF">SAMN05660862_1328</name>
</gene>
<dbReference type="PANTHER" id="PTHR30273:SF2">
    <property type="entry name" value="PROTEIN FECR"/>
    <property type="match status" value="1"/>
</dbReference>
<dbReference type="OrthoDB" id="1099963at2"/>
<feature type="domain" description="Protein FecR C-terminal" evidence="2">
    <location>
        <begin position="320"/>
        <end position="389"/>
    </location>
</feature>
<dbReference type="RefSeq" id="WP_085472186.1">
    <property type="nucleotide sequence ID" value="NZ_FXAU01000002.1"/>
</dbReference>